<feature type="domain" description="Glycosyl hydrolase family 13 catalytic" evidence="9">
    <location>
        <begin position="212"/>
        <end position="560"/>
    </location>
</feature>
<evidence type="ECO:0000256" key="6">
    <source>
        <dbReference type="ARBA" id="ARBA00022679"/>
    </source>
</evidence>
<dbReference type="InterPro" id="IPR014756">
    <property type="entry name" value="Ig_E-set"/>
</dbReference>
<dbReference type="AlphaFoldDB" id="A0A431TXG4"/>
<sequence>METAAAATPPTASPAASKPLLPLVQHDPWLEPYADVIQRRYDRLLARKAEIEAECGSLAKYACRHQQLGLHYDARRRGYWLREWAPAAHALFAVGDFNEWDRGYTPLTRRDDGVWEVFLAEQTFPNLTPGSRYKIHVHAANGQHDRLPATVRRVVQDEHSKDFSAQIWRPEQPFQWSDQTFRVANHVKEPLIYEAHVGMALEEGRVGSWREFADHILPRVQAGGYNVVQLMAVAEHPYYGSFGYHVANFFAPSARFGTPEDLKYLINEAHRRGLAVVMDMVHSHSVKNEAEGLGNLDGSGALYFHPGARGQHPGWDSLLFDYGRPEVQQFLLSNLRYWLEEFHFDGFRFDGVTSMLYHHHGEGAAFTDYGQYFGPDADDDAILYLQLATSLVREVKKSALLIAEDMSGLPGLARPVAEGGLGFDYRLNMGLPDYWIKLLKHQRDEDWSMGGLWHQLTNRRPGEKNVAYAESHDQALVGDKSISHWLLDARIYSGMSRLQEADMITARGVALHKLIRLVTLGAGGEAYMNFIGNEFGHPEWVDFPREGNNWSHHYARRQWSLADNPDLYFHSWLLFDRAMIQLERRTRFLAAPAKLLHADEDNKVLAFERGGLVFVFNFHPERSISDYRFFAGTAGSYTPVLDSDQADFGGYQRIQPEVKHFTQPDEHGTPFLSLYLPSRTAQVLQRGK</sequence>
<comment type="similarity">
    <text evidence="3">Belongs to the glycosyl hydrolase 13 family. GlgB subfamily.</text>
</comment>
<dbReference type="EMBL" id="RXOF01000015">
    <property type="protein sequence ID" value="RTQ46547.1"/>
    <property type="molecule type" value="Genomic_DNA"/>
</dbReference>
<feature type="active site" description="Nucleophile" evidence="8">
    <location>
        <position position="350"/>
    </location>
</feature>
<dbReference type="GO" id="GO:0004553">
    <property type="term" value="F:hydrolase activity, hydrolyzing O-glycosyl compounds"/>
    <property type="evidence" value="ECO:0007669"/>
    <property type="project" value="InterPro"/>
</dbReference>
<dbReference type="SUPFAM" id="SSF51445">
    <property type="entry name" value="(Trans)glycosidases"/>
    <property type="match status" value="1"/>
</dbReference>
<dbReference type="GO" id="GO:0003844">
    <property type="term" value="F:1,4-alpha-glucan branching enzyme activity"/>
    <property type="evidence" value="ECO:0007669"/>
    <property type="project" value="UniProtKB-EC"/>
</dbReference>
<evidence type="ECO:0000256" key="2">
    <source>
        <dbReference type="ARBA" id="ARBA00002953"/>
    </source>
</evidence>
<dbReference type="InterPro" id="IPR006047">
    <property type="entry name" value="GH13_cat_dom"/>
</dbReference>
<dbReference type="GO" id="GO:0043169">
    <property type="term" value="F:cation binding"/>
    <property type="evidence" value="ECO:0007669"/>
    <property type="project" value="InterPro"/>
</dbReference>
<dbReference type="InterPro" id="IPR006048">
    <property type="entry name" value="A-amylase/branching_C"/>
</dbReference>
<evidence type="ECO:0000313" key="11">
    <source>
        <dbReference type="Proteomes" id="UP000282184"/>
    </source>
</evidence>
<evidence type="ECO:0000256" key="7">
    <source>
        <dbReference type="ARBA" id="ARBA00023277"/>
    </source>
</evidence>
<dbReference type="PANTHER" id="PTHR43651">
    <property type="entry name" value="1,4-ALPHA-GLUCAN-BRANCHING ENZYME"/>
    <property type="match status" value="1"/>
</dbReference>
<dbReference type="Proteomes" id="UP000282184">
    <property type="component" value="Unassembled WGS sequence"/>
</dbReference>
<dbReference type="GO" id="GO:0005978">
    <property type="term" value="P:glycogen biosynthetic process"/>
    <property type="evidence" value="ECO:0007669"/>
    <property type="project" value="InterPro"/>
</dbReference>
<dbReference type="Gene3D" id="2.60.40.10">
    <property type="entry name" value="Immunoglobulins"/>
    <property type="match status" value="1"/>
</dbReference>
<dbReference type="PIRSF" id="PIRSF000463">
    <property type="entry name" value="GlgB"/>
    <property type="match status" value="1"/>
</dbReference>
<dbReference type="EC" id="2.4.1.18" evidence="4"/>
<dbReference type="CDD" id="cd11321">
    <property type="entry name" value="AmyAc_bac_euk_BE"/>
    <property type="match status" value="1"/>
</dbReference>
<dbReference type="Gene3D" id="2.60.40.1180">
    <property type="entry name" value="Golgi alpha-mannosidase II"/>
    <property type="match status" value="1"/>
</dbReference>
<dbReference type="RefSeq" id="WP_126695292.1">
    <property type="nucleotide sequence ID" value="NZ_RXOF01000015.1"/>
</dbReference>
<dbReference type="InterPro" id="IPR017853">
    <property type="entry name" value="GH"/>
</dbReference>
<comment type="catalytic activity">
    <reaction evidence="1">
        <text>Transfers a segment of a (1-&gt;4)-alpha-D-glucan chain to a primary hydroxy group in a similar glucan chain.</text>
        <dbReference type="EC" id="2.4.1.18"/>
    </reaction>
</comment>
<name>A0A431TXG4_9BACT</name>
<feature type="active site" description="Proton donor" evidence="8">
    <location>
        <position position="404"/>
    </location>
</feature>
<keyword evidence="7" id="KW-0119">Carbohydrate metabolism</keyword>
<evidence type="ECO:0000256" key="5">
    <source>
        <dbReference type="ARBA" id="ARBA00022676"/>
    </source>
</evidence>
<dbReference type="InterPro" id="IPR004193">
    <property type="entry name" value="Glyco_hydro_13_N"/>
</dbReference>
<keyword evidence="6" id="KW-0808">Transferase</keyword>
<reference evidence="10 11" key="1">
    <citation type="submission" date="2018-12" db="EMBL/GenBank/DDBJ databases">
        <title>Hymenobacter gummosus sp. nov., isolated from a spring.</title>
        <authorList>
            <person name="Nie L."/>
        </authorList>
    </citation>
    <scope>NUCLEOTIDE SEQUENCE [LARGE SCALE GENOMIC DNA]</scope>
    <source>
        <strain evidence="10 11">KCTC 52166</strain>
    </source>
</reference>
<dbReference type="Pfam" id="PF00128">
    <property type="entry name" value="Alpha-amylase"/>
    <property type="match status" value="1"/>
</dbReference>
<dbReference type="SMART" id="SM00642">
    <property type="entry name" value="Aamy"/>
    <property type="match status" value="1"/>
</dbReference>
<dbReference type="Pfam" id="PF02806">
    <property type="entry name" value="Alpha-amylase_C"/>
    <property type="match status" value="1"/>
</dbReference>
<evidence type="ECO:0000259" key="9">
    <source>
        <dbReference type="SMART" id="SM00642"/>
    </source>
</evidence>
<proteinExistence type="inferred from homology"/>
<comment type="function">
    <text evidence="2">Catalyzes the formation of the alpha-1,6-glucosidic linkages in glycogen by scission of a 1,4-alpha-linked oligosaccharide from growing alpha-1,4-glucan chains and the subsequent attachment of the oligosaccharide to the alpha-1,6 position.</text>
</comment>
<dbReference type="InterPro" id="IPR013780">
    <property type="entry name" value="Glyco_hydro_b"/>
</dbReference>
<dbReference type="Gene3D" id="3.20.20.80">
    <property type="entry name" value="Glycosidases"/>
    <property type="match status" value="1"/>
</dbReference>
<gene>
    <name evidence="10" type="ORF">EJV47_21590</name>
</gene>
<dbReference type="GO" id="GO:0005737">
    <property type="term" value="C:cytoplasm"/>
    <property type="evidence" value="ECO:0007669"/>
    <property type="project" value="TreeGrafter"/>
</dbReference>
<evidence type="ECO:0000256" key="4">
    <source>
        <dbReference type="ARBA" id="ARBA00012541"/>
    </source>
</evidence>
<evidence type="ECO:0000256" key="8">
    <source>
        <dbReference type="PIRSR" id="PIRSR000463-1"/>
    </source>
</evidence>
<dbReference type="OrthoDB" id="9761875at2"/>
<protein>
    <recommendedName>
        <fullName evidence="4">1,4-alpha-glucan branching enzyme</fullName>
        <ecNumber evidence="4">2.4.1.18</ecNumber>
    </recommendedName>
</protein>
<dbReference type="PANTHER" id="PTHR43651:SF3">
    <property type="entry name" value="1,4-ALPHA-GLUCAN-BRANCHING ENZYME"/>
    <property type="match status" value="1"/>
</dbReference>
<evidence type="ECO:0000256" key="3">
    <source>
        <dbReference type="ARBA" id="ARBA00009000"/>
    </source>
</evidence>
<dbReference type="SUPFAM" id="SSF81296">
    <property type="entry name" value="E set domains"/>
    <property type="match status" value="1"/>
</dbReference>
<keyword evidence="5" id="KW-0328">Glycosyltransferase</keyword>
<evidence type="ECO:0000313" key="10">
    <source>
        <dbReference type="EMBL" id="RTQ46547.1"/>
    </source>
</evidence>
<organism evidence="10 11">
    <name type="scientific">Hymenobacter gummosus</name>
    <dbReference type="NCBI Taxonomy" id="1776032"/>
    <lineage>
        <taxon>Bacteria</taxon>
        <taxon>Pseudomonadati</taxon>
        <taxon>Bacteroidota</taxon>
        <taxon>Cytophagia</taxon>
        <taxon>Cytophagales</taxon>
        <taxon>Hymenobacteraceae</taxon>
        <taxon>Hymenobacter</taxon>
    </lineage>
</organism>
<accession>A0A431TXG4</accession>
<dbReference type="Pfam" id="PF02922">
    <property type="entry name" value="CBM_48"/>
    <property type="match status" value="1"/>
</dbReference>
<comment type="caution">
    <text evidence="10">The sequence shown here is derived from an EMBL/GenBank/DDBJ whole genome shotgun (WGS) entry which is preliminary data.</text>
</comment>
<keyword evidence="11" id="KW-1185">Reference proteome</keyword>
<evidence type="ECO:0000256" key="1">
    <source>
        <dbReference type="ARBA" id="ARBA00000826"/>
    </source>
</evidence>
<dbReference type="CDD" id="cd02854">
    <property type="entry name" value="E_set_GBE_euk_N"/>
    <property type="match status" value="1"/>
</dbReference>
<dbReference type="InterPro" id="IPR013783">
    <property type="entry name" value="Ig-like_fold"/>
</dbReference>
<dbReference type="SUPFAM" id="SSF51011">
    <property type="entry name" value="Glycosyl hydrolase domain"/>
    <property type="match status" value="1"/>
</dbReference>
<dbReference type="InterPro" id="IPR037439">
    <property type="entry name" value="Branching_enzy"/>
</dbReference>